<dbReference type="InterPro" id="IPR050109">
    <property type="entry name" value="HTH-type_TetR-like_transc_reg"/>
</dbReference>
<protein>
    <submittedName>
        <fullName evidence="5">HTH-type transcriptional repressor AcnR</fullName>
    </submittedName>
</protein>
<dbReference type="FunFam" id="1.10.10.60:FF:000141">
    <property type="entry name" value="TetR family transcriptional regulator"/>
    <property type="match status" value="1"/>
</dbReference>
<keyword evidence="2" id="KW-0238">DNA-binding</keyword>
<dbReference type="InterPro" id="IPR009057">
    <property type="entry name" value="Homeodomain-like_sf"/>
</dbReference>
<dbReference type="Gene3D" id="1.10.357.10">
    <property type="entry name" value="Tetracycline Repressor, domain 2"/>
    <property type="match status" value="1"/>
</dbReference>
<dbReference type="InterPro" id="IPR001647">
    <property type="entry name" value="HTH_TetR"/>
</dbReference>
<proteinExistence type="predicted"/>
<comment type="caution">
    <text evidence="5">The sequence shown here is derived from an EMBL/GenBank/DDBJ whole genome shotgun (WGS) entry which is preliminary data.</text>
</comment>
<evidence type="ECO:0000256" key="1">
    <source>
        <dbReference type="ARBA" id="ARBA00023015"/>
    </source>
</evidence>
<keyword evidence="1" id="KW-0805">Transcription regulation</keyword>
<dbReference type="GO" id="GO:0003700">
    <property type="term" value="F:DNA-binding transcription factor activity"/>
    <property type="evidence" value="ECO:0007669"/>
    <property type="project" value="TreeGrafter"/>
</dbReference>
<evidence type="ECO:0000313" key="5">
    <source>
        <dbReference type="EMBL" id="MPM54305.1"/>
    </source>
</evidence>
<dbReference type="PANTHER" id="PTHR30055">
    <property type="entry name" value="HTH-TYPE TRANSCRIPTIONAL REGULATOR RUTR"/>
    <property type="match status" value="1"/>
</dbReference>
<dbReference type="InterPro" id="IPR036271">
    <property type="entry name" value="Tet_transcr_reg_TetR-rel_C_sf"/>
</dbReference>
<dbReference type="AlphaFoldDB" id="A0A645AM51"/>
<feature type="domain" description="HTH tetR-type" evidence="4">
    <location>
        <begin position="5"/>
        <end position="65"/>
    </location>
</feature>
<dbReference type="Gene3D" id="1.10.10.60">
    <property type="entry name" value="Homeodomain-like"/>
    <property type="match status" value="1"/>
</dbReference>
<organism evidence="5">
    <name type="scientific">bioreactor metagenome</name>
    <dbReference type="NCBI Taxonomy" id="1076179"/>
    <lineage>
        <taxon>unclassified sequences</taxon>
        <taxon>metagenomes</taxon>
        <taxon>ecological metagenomes</taxon>
    </lineage>
</organism>
<keyword evidence="3" id="KW-0804">Transcription</keyword>
<dbReference type="SUPFAM" id="SSF48498">
    <property type="entry name" value="Tetracyclin repressor-like, C-terminal domain"/>
    <property type="match status" value="1"/>
</dbReference>
<dbReference type="SUPFAM" id="SSF46689">
    <property type="entry name" value="Homeodomain-like"/>
    <property type="match status" value="1"/>
</dbReference>
<accession>A0A645AM51</accession>
<dbReference type="PRINTS" id="PR00455">
    <property type="entry name" value="HTHTETR"/>
</dbReference>
<sequence>MNTETGMREKILESAKSLFIEHGYHGLAMREIAEALGVTKPALYYHFKDKEELFLAILHKNLDDIEAGIDAILAQKLSSKDAIYLFIQHVLNQSTDDRAVIVLEIQESKQLSETARNDFYQLYQAKFIQKIQDIFAHGIEISEIRAIDPAFATWTLLGILYPYLAMGRESSGALSEDKIKMIFDIFMNGVGI</sequence>
<dbReference type="PROSITE" id="PS50977">
    <property type="entry name" value="HTH_TETR_2"/>
    <property type="match status" value="1"/>
</dbReference>
<dbReference type="PANTHER" id="PTHR30055:SF237">
    <property type="entry name" value="TRANSCRIPTIONAL REPRESSOR MCE3R"/>
    <property type="match status" value="1"/>
</dbReference>
<dbReference type="Pfam" id="PF00440">
    <property type="entry name" value="TetR_N"/>
    <property type="match status" value="1"/>
</dbReference>
<dbReference type="EMBL" id="VSSQ01014739">
    <property type="protein sequence ID" value="MPM54305.1"/>
    <property type="molecule type" value="Genomic_DNA"/>
</dbReference>
<reference evidence="5" key="1">
    <citation type="submission" date="2019-08" db="EMBL/GenBank/DDBJ databases">
        <authorList>
            <person name="Kucharzyk K."/>
            <person name="Murdoch R.W."/>
            <person name="Higgins S."/>
            <person name="Loffler F."/>
        </authorList>
    </citation>
    <scope>NUCLEOTIDE SEQUENCE</scope>
</reference>
<name>A0A645AM51_9ZZZZ</name>
<gene>
    <name evidence="5" type="primary">acnR</name>
    <name evidence="5" type="ORF">SDC9_101083</name>
</gene>
<evidence type="ECO:0000259" key="4">
    <source>
        <dbReference type="PROSITE" id="PS50977"/>
    </source>
</evidence>
<dbReference type="GO" id="GO:0000976">
    <property type="term" value="F:transcription cis-regulatory region binding"/>
    <property type="evidence" value="ECO:0007669"/>
    <property type="project" value="TreeGrafter"/>
</dbReference>
<evidence type="ECO:0000256" key="3">
    <source>
        <dbReference type="ARBA" id="ARBA00023163"/>
    </source>
</evidence>
<evidence type="ECO:0000256" key="2">
    <source>
        <dbReference type="ARBA" id="ARBA00023125"/>
    </source>
</evidence>